<evidence type="ECO:0000256" key="2">
    <source>
        <dbReference type="ARBA" id="ARBA00022603"/>
    </source>
</evidence>
<evidence type="ECO:0000256" key="4">
    <source>
        <dbReference type="ARBA" id="ARBA00022691"/>
    </source>
</evidence>
<dbReference type="EMBL" id="JACEOL010000036">
    <property type="protein sequence ID" value="MBA4602888.1"/>
    <property type="molecule type" value="Genomic_DNA"/>
</dbReference>
<evidence type="ECO:0000313" key="8">
    <source>
        <dbReference type="Proteomes" id="UP000538292"/>
    </source>
</evidence>
<feature type="binding site" evidence="6">
    <location>
        <begin position="127"/>
        <end position="132"/>
    </location>
    <ligand>
        <name>S-adenosyl-L-methionine</name>
        <dbReference type="ChEBI" id="CHEBI:59789"/>
    </ligand>
</feature>
<dbReference type="NCBIfam" id="NF000985">
    <property type="entry name" value="PRK00103.1-3"/>
    <property type="match status" value="1"/>
</dbReference>
<dbReference type="SUPFAM" id="SSF75217">
    <property type="entry name" value="alpha/beta knot"/>
    <property type="match status" value="1"/>
</dbReference>
<gene>
    <name evidence="6 7" type="primary">rlmH</name>
    <name evidence="7" type="ORF">H2C83_11305</name>
</gene>
<evidence type="ECO:0000256" key="5">
    <source>
        <dbReference type="ARBA" id="ARBA00038303"/>
    </source>
</evidence>
<dbReference type="InterPro" id="IPR029026">
    <property type="entry name" value="tRNA_m1G_MTases_N"/>
</dbReference>
<dbReference type="RefSeq" id="WP_181740877.1">
    <property type="nucleotide sequence ID" value="NZ_JACEOL010000036.1"/>
</dbReference>
<keyword evidence="2 6" id="KW-0489">Methyltransferase</keyword>
<comment type="similarity">
    <text evidence="5 6">Belongs to the RNA methyltransferase RlmH family.</text>
</comment>
<feature type="binding site" evidence="6">
    <location>
        <position position="108"/>
    </location>
    <ligand>
        <name>S-adenosyl-L-methionine</name>
        <dbReference type="ChEBI" id="CHEBI:59789"/>
    </ligand>
</feature>
<dbReference type="GO" id="GO:0005737">
    <property type="term" value="C:cytoplasm"/>
    <property type="evidence" value="ECO:0007669"/>
    <property type="project" value="UniProtKB-SubCell"/>
</dbReference>
<organism evidence="7 8">
    <name type="scientific">Thermoactinomyces mirandus</name>
    <dbReference type="NCBI Taxonomy" id="2756294"/>
    <lineage>
        <taxon>Bacteria</taxon>
        <taxon>Bacillati</taxon>
        <taxon>Bacillota</taxon>
        <taxon>Bacilli</taxon>
        <taxon>Bacillales</taxon>
        <taxon>Thermoactinomycetaceae</taxon>
        <taxon>Thermoactinomyces</taxon>
    </lineage>
</organism>
<dbReference type="HAMAP" id="MF_00658">
    <property type="entry name" value="23SrRNA_methyltr_H"/>
    <property type="match status" value="1"/>
</dbReference>
<comment type="function">
    <text evidence="6">Specifically methylates the pseudouridine at position 1915 (m3Psi1915) in 23S rRNA.</text>
</comment>
<dbReference type="Proteomes" id="UP000538292">
    <property type="component" value="Unassembled WGS sequence"/>
</dbReference>
<dbReference type="Pfam" id="PF02590">
    <property type="entry name" value="SPOUT_MTase"/>
    <property type="match status" value="1"/>
</dbReference>
<reference evidence="7 8" key="1">
    <citation type="submission" date="2020-07" db="EMBL/GenBank/DDBJ databases">
        <title>Thermoactinomyces phylogeny.</title>
        <authorList>
            <person name="Dunlap C."/>
        </authorList>
    </citation>
    <scope>NUCLEOTIDE SEQUENCE [LARGE SCALE GENOMIC DNA]</scope>
    <source>
        <strain evidence="7 8">AMNI-1</strain>
    </source>
</reference>
<feature type="binding site" evidence="6">
    <location>
        <position position="76"/>
    </location>
    <ligand>
        <name>S-adenosyl-L-methionine</name>
        <dbReference type="ChEBI" id="CHEBI:59789"/>
    </ligand>
</feature>
<name>A0A7W2ARR4_9BACL</name>
<comment type="catalytic activity">
    <reaction evidence="6">
        <text>pseudouridine(1915) in 23S rRNA + S-adenosyl-L-methionine = N(3)-methylpseudouridine(1915) in 23S rRNA + S-adenosyl-L-homocysteine + H(+)</text>
        <dbReference type="Rhea" id="RHEA:42752"/>
        <dbReference type="Rhea" id="RHEA-COMP:10221"/>
        <dbReference type="Rhea" id="RHEA-COMP:10222"/>
        <dbReference type="ChEBI" id="CHEBI:15378"/>
        <dbReference type="ChEBI" id="CHEBI:57856"/>
        <dbReference type="ChEBI" id="CHEBI:59789"/>
        <dbReference type="ChEBI" id="CHEBI:65314"/>
        <dbReference type="ChEBI" id="CHEBI:74486"/>
        <dbReference type="EC" id="2.1.1.177"/>
    </reaction>
</comment>
<comment type="subunit">
    <text evidence="6">Homodimer.</text>
</comment>
<keyword evidence="6" id="KW-0963">Cytoplasm</keyword>
<protein>
    <recommendedName>
        <fullName evidence="6">Ribosomal RNA large subunit methyltransferase H</fullName>
        <ecNumber evidence="6">2.1.1.177</ecNumber>
    </recommendedName>
    <alternativeName>
        <fullName evidence="6">23S rRNA (pseudouridine1915-N3)-methyltransferase</fullName>
    </alternativeName>
    <alternativeName>
        <fullName evidence="6">23S rRNA m3Psi1915 methyltransferase</fullName>
    </alternativeName>
    <alternativeName>
        <fullName evidence="6">rRNA (pseudouridine-N3-)-methyltransferase RlmH</fullName>
    </alternativeName>
</protein>
<dbReference type="NCBIfam" id="TIGR00246">
    <property type="entry name" value="tRNA_RlmH_YbeA"/>
    <property type="match status" value="1"/>
</dbReference>
<dbReference type="InterPro" id="IPR029028">
    <property type="entry name" value="Alpha/beta_knot_MTases"/>
</dbReference>
<keyword evidence="8" id="KW-1185">Reference proteome</keyword>
<dbReference type="InterPro" id="IPR003742">
    <property type="entry name" value="RlmH-like"/>
</dbReference>
<keyword evidence="1 6" id="KW-0698">rRNA processing</keyword>
<dbReference type="GO" id="GO:0070038">
    <property type="term" value="F:rRNA (pseudouridine-N3-)-methyltransferase activity"/>
    <property type="evidence" value="ECO:0007669"/>
    <property type="project" value="UniProtKB-UniRule"/>
</dbReference>
<dbReference type="AlphaFoldDB" id="A0A7W2ARR4"/>
<sequence length="159" mass="18331">MKIQIIAVGKLKEKYLKRACAEYLKRLAPYARMEMIEVAEEKANDPVCPSQMERILEKEGERILRYCSRDSYVIVLAIEGRSFTSTEFARKMDQLATYGKSHLAFVTGGSYGLSPAVLKRANLSLSLSKMTFPHQLIRLFLLEQIYRSFKIIRGETYHK</sequence>
<dbReference type="PIRSF" id="PIRSF004505">
    <property type="entry name" value="MT_bac"/>
    <property type="match status" value="1"/>
</dbReference>
<accession>A0A7W2ARR4</accession>
<keyword evidence="4 6" id="KW-0949">S-adenosyl-L-methionine</keyword>
<evidence type="ECO:0000256" key="6">
    <source>
        <dbReference type="HAMAP-Rule" id="MF_00658"/>
    </source>
</evidence>
<evidence type="ECO:0000256" key="1">
    <source>
        <dbReference type="ARBA" id="ARBA00022552"/>
    </source>
</evidence>
<evidence type="ECO:0000256" key="3">
    <source>
        <dbReference type="ARBA" id="ARBA00022679"/>
    </source>
</evidence>
<comment type="subcellular location">
    <subcellularLocation>
        <location evidence="6">Cytoplasm</location>
    </subcellularLocation>
</comment>
<dbReference type="Gene3D" id="3.40.1280.10">
    <property type="match status" value="1"/>
</dbReference>
<dbReference type="PANTHER" id="PTHR33603">
    <property type="entry name" value="METHYLTRANSFERASE"/>
    <property type="match status" value="1"/>
</dbReference>
<proteinExistence type="inferred from homology"/>
<dbReference type="EC" id="2.1.1.177" evidence="6"/>
<evidence type="ECO:0000313" key="7">
    <source>
        <dbReference type="EMBL" id="MBA4602888.1"/>
    </source>
</evidence>
<dbReference type="PANTHER" id="PTHR33603:SF1">
    <property type="entry name" value="RIBOSOMAL RNA LARGE SUBUNIT METHYLTRANSFERASE H"/>
    <property type="match status" value="1"/>
</dbReference>
<dbReference type="CDD" id="cd18081">
    <property type="entry name" value="RlmH-like"/>
    <property type="match status" value="1"/>
</dbReference>
<keyword evidence="3 6" id="KW-0808">Transferase</keyword>
<comment type="caution">
    <text evidence="7">The sequence shown here is derived from an EMBL/GenBank/DDBJ whole genome shotgun (WGS) entry which is preliminary data.</text>
</comment>